<feature type="transmembrane region" description="Helical" evidence="2">
    <location>
        <begin position="25"/>
        <end position="46"/>
    </location>
</feature>
<name>A0A6J6YPA7_9ZZZZ</name>
<feature type="region of interest" description="Disordered" evidence="1">
    <location>
        <begin position="46"/>
        <end position="65"/>
    </location>
</feature>
<reference evidence="5" key="1">
    <citation type="submission" date="2020-05" db="EMBL/GenBank/DDBJ databases">
        <authorList>
            <person name="Chiriac C."/>
            <person name="Salcher M."/>
            <person name="Ghai R."/>
            <person name="Kavagutti S V."/>
        </authorList>
    </citation>
    <scope>NUCLEOTIDE SEQUENCE</scope>
</reference>
<keyword evidence="2" id="KW-0812">Transmembrane</keyword>
<evidence type="ECO:0000313" key="4">
    <source>
        <dbReference type="EMBL" id="CAB4742693.1"/>
    </source>
</evidence>
<keyword evidence="2" id="KW-1133">Transmembrane helix</keyword>
<accession>A0A6J6YPA7</accession>
<evidence type="ECO:0000256" key="2">
    <source>
        <dbReference type="SAM" id="Phobius"/>
    </source>
</evidence>
<evidence type="ECO:0000313" key="3">
    <source>
        <dbReference type="EMBL" id="CAB4597461.1"/>
    </source>
</evidence>
<protein>
    <submittedName>
        <fullName evidence="5">Unannotated protein</fullName>
    </submittedName>
</protein>
<dbReference type="EMBL" id="CAFAAT010000093">
    <property type="protein sequence ID" value="CAB4809118.1"/>
    <property type="molecule type" value="Genomic_DNA"/>
</dbReference>
<sequence length="65" mass="7033">MLISFARAVQEDGTLAGDSLTAIQIFLYFFAAPTGMFLLISALSWATSGKKKSSKQTDSSLTRIE</sequence>
<evidence type="ECO:0000313" key="5">
    <source>
        <dbReference type="EMBL" id="CAB4809118.1"/>
    </source>
</evidence>
<evidence type="ECO:0000256" key="1">
    <source>
        <dbReference type="SAM" id="MobiDB-lite"/>
    </source>
</evidence>
<proteinExistence type="predicted"/>
<dbReference type="EMBL" id="CAEZYX010000056">
    <property type="protein sequence ID" value="CAB4742693.1"/>
    <property type="molecule type" value="Genomic_DNA"/>
</dbReference>
<organism evidence="5">
    <name type="scientific">freshwater metagenome</name>
    <dbReference type="NCBI Taxonomy" id="449393"/>
    <lineage>
        <taxon>unclassified sequences</taxon>
        <taxon>metagenomes</taxon>
        <taxon>ecological metagenomes</taxon>
    </lineage>
</organism>
<gene>
    <name evidence="3" type="ORF">UFOPK1791_00912</name>
    <name evidence="4" type="ORF">UFOPK2802_00652</name>
    <name evidence="5" type="ORF">UFOPK3083_00792</name>
</gene>
<dbReference type="EMBL" id="CAEZUF010000096">
    <property type="protein sequence ID" value="CAB4597461.1"/>
    <property type="molecule type" value="Genomic_DNA"/>
</dbReference>
<feature type="compositionally biased region" description="Polar residues" evidence="1">
    <location>
        <begin position="56"/>
        <end position="65"/>
    </location>
</feature>
<dbReference type="AlphaFoldDB" id="A0A6J6YPA7"/>
<keyword evidence="2" id="KW-0472">Membrane</keyword>